<dbReference type="EMBL" id="AJLS01000097">
    <property type="protein sequence ID" value="EKN66957.1"/>
    <property type="molecule type" value="Genomic_DNA"/>
</dbReference>
<organism evidence="1 2">
    <name type="scientific">Neobacillus bataviensis LMG 21833</name>
    <dbReference type="NCBI Taxonomy" id="1117379"/>
    <lineage>
        <taxon>Bacteria</taxon>
        <taxon>Bacillati</taxon>
        <taxon>Bacillota</taxon>
        <taxon>Bacilli</taxon>
        <taxon>Bacillales</taxon>
        <taxon>Bacillaceae</taxon>
        <taxon>Neobacillus</taxon>
    </lineage>
</organism>
<gene>
    <name evidence="1" type="ORF">BABA_13752</name>
</gene>
<protein>
    <submittedName>
        <fullName evidence="1">Uncharacterized protein</fullName>
    </submittedName>
</protein>
<name>K6D375_9BACI</name>
<accession>K6D375</accession>
<dbReference type="STRING" id="1117379.BABA_13752"/>
<dbReference type="PATRIC" id="fig|1117379.3.peg.2838"/>
<sequence length="402" mass="44134">MVIVKHPIGGIRENEVLERAKEALEQLKQMILPTPSDQSETSVLANDSLNNQQENILDDLELDDDPVKLNTFFYEKGWTDGLPIIPPVPKLVDEMLGNYLSQKDEVIGYMPTNNHPITYLKAAVNATMAGCRPEYFPVLVAAIKASLKPEFNLLGVLATTHPCATAVIVSGPIAKELGVSCKGNAFGPSSLASSTIGRALRFVYQNVGEVLPGTMDKATQGTPAKFTFCFAENEEANPWQSYHTERGFQSNESTVTVYASEGPANINDHGSRSGDDLMISIIGAITRSGVNNLYLSGDIFLTLGPEHAYLLAKDGWNKKRIKQEIFEKARVPAQKMSFDQFVHQTGFHKVDYKFSYENNDGIPIAPSPEHIRVLVTGGEGKHSSWLPSFGISYSVIEKIETV</sequence>
<evidence type="ECO:0000313" key="2">
    <source>
        <dbReference type="Proteomes" id="UP000006316"/>
    </source>
</evidence>
<proteinExistence type="predicted"/>
<reference evidence="1 2" key="1">
    <citation type="journal article" date="2012" name="Front. Microbiol.">
        <title>Redundancy and modularity in membrane-associated dissimilatory nitrate reduction in Bacillus.</title>
        <authorList>
            <person name="Heylen K."/>
            <person name="Keltjens J."/>
        </authorList>
    </citation>
    <scope>NUCLEOTIDE SEQUENCE [LARGE SCALE GENOMIC DNA]</scope>
    <source>
        <strain evidence="2">LMG 21833T</strain>
    </source>
</reference>
<dbReference type="AlphaFoldDB" id="K6D375"/>
<evidence type="ECO:0000313" key="1">
    <source>
        <dbReference type="EMBL" id="EKN66957.1"/>
    </source>
</evidence>
<keyword evidence="2" id="KW-1185">Reference proteome</keyword>
<dbReference type="Proteomes" id="UP000006316">
    <property type="component" value="Unassembled WGS sequence"/>
</dbReference>
<dbReference type="eggNOG" id="COG0802">
    <property type="taxonomic scope" value="Bacteria"/>
</dbReference>
<comment type="caution">
    <text evidence="1">The sequence shown here is derived from an EMBL/GenBank/DDBJ whole genome shotgun (WGS) entry which is preliminary data.</text>
</comment>